<sequence>MGGSTIHHVVLRLTKYLSNEKGMETFDIYNVAKNKRI</sequence>
<protein>
    <submittedName>
        <fullName evidence="1">Uncharacterized protein</fullName>
    </submittedName>
</protein>
<accession>H7FRT3</accession>
<dbReference type="EMBL" id="AHKF01000018">
    <property type="protein sequence ID" value="EIA08223.1"/>
    <property type="molecule type" value="Genomic_DNA"/>
</dbReference>
<name>H7FRT3_FLAFP</name>
<reference evidence="1 2" key="1">
    <citation type="journal article" date="2014" name="Acta Crystallogr. D">
        <title>Structure-based characterization and antifreeze properties of a hyperactive ice-binding protein from the Antarctic bacterium Flavobacterium frigoris PS1.</title>
        <authorList>
            <person name="Do H."/>
            <person name="Kim S.J."/>
            <person name="Kim H.J."/>
            <person name="Lee J.H."/>
        </authorList>
    </citation>
    <scope>NUCLEOTIDE SEQUENCE [LARGE SCALE GENOMIC DNA]</scope>
    <source>
        <strain evidence="1 2">PS1</strain>
    </source>
</reference>
<dbReference type="STRING" id="1086011.HJ01_01945"/>
<evidence type="ECO:0000313" key="1">
    <source>
        <dbReference type="EMBL" id="EIA08223.1"/>
    </source>
</evidence>
<organism evidence="1 2">
    <name type="scientific">Flavobacterium frigoris (strain PS1)</name>
    <dbReference type="NCBI Taxonomy" id="1086011"/>
    <lineage>
        <taxon>Bacteria</taxon>
        <taxon>Pseudomonadati</taxon>
        <taxon>Bacteroidota</taxon>
        <taxon>Flavobacteriia</taxon>
        <taxon>Flavobacteriales</taxon>
        <taxon>Flavobacteriaceae</taxon>
        <taxon>Flavobacterium</taxon>
    </lineage>
</organism>
<comment type="caution">
    <text evidence="1">The sequence shown here is derived from an EMBL/GenBank/DDBJ whole genome shotgun (WGS) entry which is preliminary data.</text>
</comment>
<evidence type="ECO:0000313" key="2">
    <source>
        <dbReference type="Proteomes" id="UP000005566"/>
    </source>
</evidence>
<dbReference type="AlphaFoldDB" id="H7FRT3"/>
<dbReference type="PATRIC" id="fig|1086011.3.peg.1899"/>
<keyword evidence="2" id="KW-1185">Reference proteome</keyword>
<proteinExistence type="predicted"/>
<gene>
    <name evidence="1" type="ORF">HJ01_01945</name>
</gene>
<dbReference type="Proteomes" id="UP000005566">
    <property type="component" value="Unassembled WGS sequence"/>
</dbReference>